<feature type="transmembrane region" description="Helical" evidence="1">
    <location>
        <begin position="86"/>
        <end position="108"/>
    </location>
</feature>
<keyword evidence="3" id="KW-1185">Reference proteome</keyword>
<reference evidence="2 3" key="1">
    <citation type="journal article" date="2018" name="Front. Microbiol.">
        <title>Genome-Wide Analysis of Corynespora cassiicola Leaf Fall Disease Putative Effectors.</title>
        <authorList>
            <person name="Lopez D."/>
            <person name="Ribeiro S."/>
            <person name="Label P."/>
            <person name="Fumanal B."/>
            <person name="Venisse J.S."/>
            <person name="Kohler A."/>
            <person name="de Oliveira R.R."/>
            <person name="Labutti K."/>
            <person name="Lipzen A."/>
            <person name="Lail K."/>
            <person name="Bauer D."/>
            <person name="Ohm R.A."/>
            <person name="Barry K.W."/>
            <person name="Spatafora J."/>
            <person name="Grigoriev I.V."/>
            <person name="Martin F.M."/>
            <person name="Pujade-Renaud V."/>
        </authorList>
    </citation>
    <scope>NUCLEOTIDE SEQUENCE [LARGE SCALE GENOMIC DNA]</scope>
    <source>
        <strain evidence="2 3">Philippines</strain>
    </source>
</reference>
<keyword evidence="1" id="KW-0812">Transmembrane</keyword>
<gene>
    <name evidence="2" type="ORF">BS50DRAFT_652318</name>
</gene>
<keyword evidence="1" id="KW-1133">Transmembrane helix</keyword>
<sequence length="139" mass="15884">MRRVEKFDAYHHKPASRFAWAVSEFGIPSSNVHTGKSGYLQQSLEEHSKVRLDEGPGTILLHQLAGLFAFVNLMFGTYIFSSLTFIMFYDTCIVVARYMASAIVYRLILIWEPEGMRTAQEDKLRATRSQGNSQEDDIE</sequence>
<accession>A0A2T2N781</accession>
<dbReference type="Proteomes" id="UP000240883">
    <property type="component" value="Unassembled WGS sequence"/>
</dbReference>
<keyword evidence="1" id="KW-0472">Membrane</keyword>
<feature type="transmembrane region" description="Helical" evidence="1">
    <location>
        <begin position="59"/>
        <end position="80"/>
    </location>
</feature>
<evidence type="ECO:0000313" key="2">
    <source>
        <dbReference type="EMBL" id="PSN61275.1"/>
    </source>
</evidence>
<proteinExistence type="predicted"/>
<evidence type="ECO:0000313" key="3">
    <source>
        <dbReference type="Proteomes" id="UP000240883"/>
    </source>
</evidence>
<evidence type="ECO:0000256" key="1">
    <source>
        <dbReference type="SAM" id="Phobius"/>
    </source>
</evidence>
<dbReference type="AlphaFoldDB" id="A0A2T2N781"/>
<dbReference type="OrthoDB" id="3009728at2759"/>
<protein>
    <submittedName>
        <fullName evidence="2">Uncharacterized protein</fullName>
    </submittedName>
</protein>
<organism evidence="2 3">
    <name type="scientific">Corynespora cassiicola Philippines</name>
    <dbReference type="NCBI Taxonomy" id="1448308"/>
    <lineage>
        <taxon>Eukaryota</taxon>
        <taxon>Fungi</taxon>
        <taxon>Dikarya</taxon>
        <taxon>Ascomycota</taxon>
        <taxon>Pezizomycotina</taxon>
        <taxon>Dothideomycetes</taxon>
        <taxon>Pleosporomycetidae</taxon>
        <taxon>Pleosporales</taxon>
        <taxon>Corynesporascaceae</taxon>
        <taxon>Corynespora</taxon>
    </lineage>
</organism>
<name>A0A2T2N781_CORCC</name>
<dbReference type="EMBL" id="KZ678145">
    <property type="protein sequence ID" value="PSN61275.1"/>
    <property type="molecule type" value="Genomic_DNA"/>
</dbReference>